<dbReference type="GO" id="GO:0008270">
    <property type="term" value="F:zinc ion binding"/>
    <property type="evidence" value="ECO:0007669"/>
    <property type="project" value="UniProtKB-KW"/>
</dbReference>
<dbReference type="PROSITE" id="PS50089">
    <property type="entry name" value="ZF_RING_2"/>
    <property type="match status" value="1"/>
</dbReference>
<keyword evidence="1" id="KW-0479">Metal-binding</keyword>
<dbReference type="OrthoDB" id="21471at2759"/>
<reference evidence="5" key="1">
    <citation type="journal article" date="2017" name="Plant J.">
        <title>The pomegranate (Punica granatum L.) genome and the genomics of punicalagin biosynthesis.</title>
        <authorList>
            <person name="Qin G."/>
            <person name="Xu C."/>
            <person name="Ming R."/>
            <person name="Tang H."/>
            <person name="Guyot R."/>
            <person name="Kramer E.M."/>
            <person name="Hu Y."/>
            <person name="Yi X."/>
            <person name="Qi Y."/>
            <person name="Xu X."/>
            <person name="Gao Z."/>
            <person name="Pan H."/>
            <person name="Jian J."/>
            <person name="Tian Y."/>
            <person name="Yue Z."/>
            <person name="Xu Y."/>
        </authorList>
    </citation>
    <scope>NUCLEOTIDE SEQUENCE [LARGE SCALE GENOMIC DNA]</scope>
    <source>
        <strain evidence="5">cv. Dabenzi</strain>
    </source>
</reference>
<dbReference type="PANTHER" id="PTHR31315:SF1">
    <property type="entry name" value="PROTEIN SIP5"/>
    <property type="match status" value="1"/>
</dbReference>
<keyword evidence="1" id="KW-0862">Zinc</keyword>
<reference evidence="6" key="3">
    <citation type="journal article" date="2020" name="Plant Biotechnol. J.">
        <title>The pomegranate (Punica granatum L.) draft genome dissects genetic divergence between soft- and hard-seeded cultivars.</title>
        <authorList>
            <person name="Luo X."/>
            <person name="Li H."/>
            <person name="Wu Z."/>
            <person name="Yao W."/>
            <person name="Zhao P."/>
            <person name="Cao D."/>
            <person name="Yu H."/>
            <person name="Li K."/>
            <person name="Poudel K."/>
            <person name="Zhao D."/>
            <person name="Zhang F."/>
            <person name="Xia X."/>
            <person name="Chen L."/>
            <person name="Wang Q."/>
            <person name="Jing D."/>
            <person name="Cao S."/>
        </authorList>
    </citation>
    <scope>NUCLEOTIDE SEQUENCE [LARGE SCALE GENOMIC DNA]</scope>
</reference>
<evidence type="ECO:0000256" key="2">
    <source>
        <dbReference type="SAM" id="MobiDB-lite"/>
    </source>
</evidence>
<feature type="compositionally biased region" description="Polar residues" evidence="2">
    <location>
        <begin position="347"/>
        <end position="359"/>
    </location>
</feature>
<evidence type="ECO:0000313" key="5">
    <source>
        <dbReference type="Proteomes" id="UP000197138"/>
    </source>
</evidence>
<evidence type="ECO:0000313" key="6">
    <source>
        <dbReference type="Proteomes" id="UP000515151"/>
    </source>
</evidence>
<protein>
    <submittedName>
        <fullName evidence="7">E3 ubiquitin-protein ligase DA2</fullName>
    </submittedName>
</protein>
<feature type="domain" description="RING-type" evidence="3">
    <location>
        <begin position="59"/>
        <end position="102"/>
    </location>
</feature>
<reference evidence="4" key="2">
    <citation type="submission" date="2017-06" db="EMBL/GenBank/DDBJ databases">
        <title>The pomegranate genome and the genomics of punicalagin biosynthesis.</title>
        <authorList>
            <person name="Xu C."/>
        </authorList>
    </citation>
    <scope>NUCLEOTIDE SEQUENCE [LARGE SCALE GENOMIC DNA]</scope>
    <source>
        <tissue evidence="4">Fresh leaf</tissue>
    </source>
</reference>
<dbReference type="GO" id="GO:0005737">
    <property type="term" value="C:cytoplasm"/>
    <property type="evidence" value="ECO:0007669"/>
    <property type="project" value="TreeGrafter"/>
</dbReference>
<dbReference type="PANTHER" id="PTHR31315">
    <property type="entry name" value="PROTEIN SIP5"/>
    <property type="match status" value="1"/>
</dbReference>
<keyword evidence="1" id="KW-0863">Zinc-finger</keyword>
<dbReference type="InterPro" id="IPR001841">
    <property type="entry name" value="Znf_RING"/>
</dbReference>
<organism evidence="4 5">
    <name type="scientific">Punica granatum</name>
    <name type="common">Pomegranate</name>
    <dbReference type="NCBI Taxonomy" id="22663"/>
    <lineage>
        <taxon>Eukaryota</taxon>
        <taxon>Viridiplantae</taxon>
        <taxon>Streptophyta</taxon>
        <taxon>Embryophyta</taxon>
        <taxon>Tracheophyta</taxon>
        <taxon>Spermatophyta</taxon>
        <taxon>Magnoliopsida</taxon>
        <taxon>eudicotyledons</taxon>
        <taxon>Gunneridae</taxon>
        <taxon>Pentapetalae</taxon>
        <taxon>rosids</taxon>
        <taxon>malvids</taxon>
        <taxon>Myrtales</taxon>
        <taxon>Lythraceae</taxon>
        <taxon>Punica</taxon>
    </lineage>
</organism>
<feature type="region of interest" description="Disordered" evidence="2">
    <location>
        <begin position="140"/>
        <end position="159"/>
    </location>
</feature>
<evidence type="ECO:0000256" key="1">
    <source>
        <dbReference type="PROSITE-ProRule" id="PRU00175"/>
    </source>
</evidence>
<sequence length="414" mass="46021">MGNKLGRRRQMVDEKYTRPQGLYQHKDVDIKKLRKLILESKLAPCYPGDEECTYDLEECPICFLYYPSLNRSRCCTKGICTECFLQMKVPNSTRPTQCPFCKTSNYAVEYRGVKTKEEKGIEQIEEQRVIEAKIRMRQKELQDEEERMQKREDLSSSSRSMTLGDIECSSAGAPSRRSHVEADEIVSEASCAASVSRQTPLPRSNRDDEFDLDLEEIMVMEAIWRSIQERGKQRIPCYGSESDLPEQYMSSEDQYVSHATAASSSSPSGGLACAIAALAERQQMSGESSSSSRAVNANENLPTYSNLNMLPSCSGYYPPGGPAVEISQTDGEWNVERGSELAEAGTSYRSSSSTEQGSGITDMPQQGEEVEDEGFQSLPAPIVPESFEEQMMLAMAVSLAEARVVTSGPGVTWH</sequence>
<accession>A0A218X8I2</accession>
<keyword evidence="6" id="KW-1185">Reference proteome</keyword>
<gene>
    <name evidence="7" type="primary">LOC116187961</name>
    <name evidence="4" type="ORF">CDL15_Pgr007061</name>
</gene>
<reference evidence="7" key="4">
    <citation type="submission" date="2025-04" db="UniProtKB">
        <authorList>
            <consortium name="RefSeq"/>
        </authorList>
    </citation>
    <scope>IDENTIFICATION</scope>
    <source>
        <tissue evidence="7">Leaf</tissue>
    </source>
</reference>
<name>A0A218X8I2_PUNGR</name>
<dbReference type="Proteomes" id="UP000197138">
    <property type="component" value="Unassembled WGS sequence"/>
</dbReference>
<dbReference type="RefSeq" id="XP_031372883.1">
    <property type="nucleotide sequence ID" value="XM_031517023.1"/>
</dbReference>
<feature type="region of interest" description="Disordered" evidence="2">
    <location>
        <begin position="340"/>
        <end position="373"/>
    </location>
</feature>
<dbReference type="InterPro" id="IPR039301">
    <property type="entry name" value="Sip5/DA2"/>
</dbReference>
<dbReference type="GeneID" id="116187961"/>
<evidence type="ECO:0000259" key="3">
    <source>
        <dbReference type="PROSITE" id="PS50089"/>
    </source>
</evidence>
<dbReference type="AlphaFoldDB" id="A0A218X8I2"/>
<dbReference type="EMBL" id="MTKT01002214">
    <property type="protein sequence ID" value="OWM81030.1"/>
    <property type="molecule type" value="Genomic_DNA"/>
</dbReference>
<proteinExistence type="predicted"/>
<evidence type="ECO:0000313" key="7">
    <source>
        <dbReference type="RefSeq" id="XP_031372883.1"/>
    </source>
</evidence>
<dbReference type="Proteomes" id="UP000515151">
    <property type="component" value="Chromosome 1"/>
</dbReference>
<evidence type="ECO:0000313" key="4">
    <source>
        <dbReference type="EMBL" id="OWM81030.1"/>
    </source>
</evidence>
<feature type="compositionally biased region" description="Basic and acidic residues" evidence="2">
    <location>
        <begin position="140"/>
        <end position="154"/>
    </location>
</feature>